<evidence type="ECO:0000256" key="2">
    <source>
        <dbReference type="ARBA" id="ARBA00022617"/>
    </source>
</evidence>
<protein>
    <recommendedName>
        <fullName evidence="7">CcmH/CycL/Ccl2/NrfF N-terminal domain-containing protein</fullName>
    </recommendedName>
</protein>
<organism evidence="8">
    <name type="scientific">hydrothermal vent metagenome</name>
    <dbReference type="NCBI Taxonomy" id="652676"/>
    <lineage>
        <taxon>unclassified sequences</taxon>
        <taxon>metagenomes</taxon>
        <taxon>ecological metagenomes</taxon>
    </lineage>
</organism>
<evidence type="ECO:0000313" key="8">
    <source>
        <dbReference type="EMBL" id="VAX25347.1"/>
    </source>
</evidence>
<dbReference type="Gene3D" id="1.10.8.640">
    <property type="entry name" value="Cytochrome C biogenesis protein"/>
    <property type="match status" value="1"/>
</dbReference>
<gene>
    <name evidence="8" type="ORF">MNBD_NITROSPINAE04-936</name>
</gene>
<evidence type="ECO:0000256" key="4">
    <source>
        <dbReference type="ARBA" id="ARBA00023004"/>
    </source>
</evidence>
<keyword evidence="3" id="KW-0479">Metal-binding</keyword>
<feature type="region of interest" description="Disordered" evidence="5">
    <location>
        <begin position="135"/>
        <end position="169"/>
    </location>
</feature>
<dbReference type="InterPro" id="IPR038297">
    <property type="entry name" value="CcmH/CycL/NrfF/Ccl2_sf"/>
</dbReference>
<keyword evidence="6" id="KW-1133">Transmembrane helix</keyword>
<feature type="compositionally biased region" description="Basic and acidic residues" evidence="5">
    <location>
        <begin position="156"/>
        <end position="169"/>
    </location>
</feature>
<accession>A0A3B1D9J5</accession>
<reference evidence="8" key="1">
    <citation type="submission" date="2018-06" db="EMBL/GenBank/DDBJ databases">
        <authorList>
            <person name="Zhirakovskaya E."/>
        </authorList>
    </citation>
    <scope>NUCLEOTIDE SEQUENCE</scope>
</reference>
<sequence length="169" mass="18045">MKIALYFIAPILLLVSAPAMAVEPAGTGAGNELEQVFSKLSRDLQCLCGCNSTIANCPHVKCGYAVPARKKMRAMLNDGKTYDDVVAYFVKREGEVALSSPSKKGFNLVGYIMPFIAIIAAGSGVAVTASRWAKKGEKSGAPQSGPEPAPEMNDEMAEKLKKELKDFEA</sequence>
<dbReference type="GO" id="GO:0046872">
    <property type="term" value="F:metal ion binding"/>
    <property type="evidence" value="ECO:0007669"/>
    <property type="project" value="UniProtKB-KW"/>
</dbReference>
<comment type="similarity">
    <text evidence="1">Belongs to the CcmH/CycL/Ccl2/NrfF family.</text>
</comment>
<proteinExistence type="inferred from homology"/>
<evidence type="ECO:0000256" key="3">
    <source>
        <dbReference type="ARBA" id="ARBA00022723"/>
    </source>
</evidence>
<keyword evidence="2" id="KW-0349">Heme</keyword>
<keyword evidence="4" id="KW-0408">Iron</keyword>
<evidence type="ECO:0000259" key="7">
    <source>
        <dbReference type="Pfam" id="PF03918"/>
    </source>
</evidence>
<evidence type="ECO:0000256" key="6">
    <source>
        <dbReference type="SAM" id="Phobius"/>
    </source>
</evidence>
<dbReference type="AlphaFoldDB" id="A0A3B1D9J5"/>
<evidence type="ECO:0000256" key="1">
    <source>
        <dbReference type="ARBA" id="ARBA00010342"/>
    </source>
</evidence>
<dbReference type="Pfam" id="PF03918">
    <property type="entry name" value="CcmH"/>
    <property type="match status" value="1"/>
</dbReference>
<keyword evidence="6" id="KW-0472">Membrane</keyword>
<keyword evidence="6" id="KW-0812">Transmembrane</keyword>
<feature type="transmembrane region" description="Helical" evidence="6">
    <location>
        <begin position="108"/>
        <end position="129"/>
    </location>
</feature>
<feature type="domain" description="CcmH/CycL/Ccl2/NrfF N-terminal" evidence="7">
    <location>
        <begin position="11"/>
        <end position="147"/>
    </location>
</feature>
<dbReference type="EMBL" id="UOGA01000296">
    <property type="protein sequence ID" value="VAX25347.1"/>
    <property type="molecule type" value="Genomic_DNA"/>
</dbReference>
<name>A0A3B1D9J5_9ZZZZ</name>
<evidence type="ECO:0000256" key="5">
    <source>
        <dbReference type="SAM" id="MobiDB-lite"/>
    </source>
</evidence>
<dbReference type="InterPro" id="IPR005616">
    <property type="entry name" value="CcmH/CycL/Ccl2/NrfF_N"/>
</dbReference>